<sequence>MLFNHTVDTALRIGVRCAPLGMDGVDRQRCSKSKVRLEDGQGCDHNDNIAQCNQRRQDLMLSQVPAWGRL</sequence>
<evidence type="ECO:0000313" key="1">
    <source>
        <dbReference type="EMBL" id="SGY37753.1"/>
    </source>
</evidence>
<dbReference type="AlphaFoldDB" id="A0A2X0P2X6"/>
<gene>
    <name evidence="1" type="primary">BQ5605_C003g01881</name>
    <name evidence="1" type="ORF">BQ5605_C003G01881</name>
</gene>
<protein>
    <submittedName>
        <fullName evidence="1">BQ5605_C003g01881 protein</fullName>
    </submittedName>
</protein>
<accession>A0A2X0P2X6</accession>
<reference evidence="1 2" key="1">
    <citation type="submission" date="2016-11" db="EMBL/GenBank/DDBJ databases">
        <authorList>
            <person name="Jaros S."/>
            <person name="Januszkiewicz K."/>
            <person name="Wedrychowicz H."/>
        </authorList>
    </citation>
    <scope>NUCLEOTIDE SEQUENCE [LARGE SCALE GENOMIC DNA]</scope>
</reference>
<dbReference type="Proteomes" id="UP000249464">
    <property type="component" value="Unassembled WGS sequence"/>
</dbReference>
<name>A0A2X0P2X6_9BASI</name>
<organism evidence="1 2">
    <name type="scientific">Microbotryum silenes-dioicae</name>
    <dbReference type="NCBI Taxonomy" id="796604"/>
    <lineage>
        <taxon>Eukaryota</taxon>
        <taxon>Fungi</taxon>
        <taxon>Dikarya</taxon>
        <taxon>Basidiomycota</taxon>
        <taxon>Pucciniomycotina</taxon>
        <taxon>Microbotryomycetes</taxon>
        <taxon>Microbotryales</taxon>
        <taxon>Microbotryaceae</taxon>
        <taxon>Microbotryum</taxon>
    </lineage>
</organism>
<dbReference type="EMBL" id="FQNC01000042">
    <property type="protein sequence ID" value="SGY37753.1"/>
    <property type="molecule type" value="Genomic_DNA"/>
</dbReference>
<keyword evidence="2" id="KW-1185">Reference proteome</keyword>
<proteinExistence type="predicted"/>
<evidence type="ECO:0000313" key="2">
    <source>
        <dbReference type="Proteomes" id="UP000249464"/>
    </source>
</evidence>